<dbReference type="SUPFAM" id="SSF53383">
    <property type="entry name" value="PLP-dependent transferases"/>
    <property type="match status" value="1"/>
</dbReference>
<organism evidence="6 7">
    <name type="scientific">Streptomyces clavuligerus</name>
    <dbReference type="NCBI Taxonomy" id="1901"/>
    <lineage>
        <taxon>Bacteria</taxon>
        <taxon>Bacillati</taxon>
        <taxon>Actinomycetota</taxon>
        <taxon>Actinomycetes</taxon>
        <taxon>Kitasatosporales</taxon>
        <taxon>Streptomycetaceae</taxon>
        <taxon>Streptomyces</taxon>
    </lineage>
</organism>
<gene>
    <name evidence="6" type="primary">cvm6</name>
    <name evidence="6" type="ORF">SCLAV_2922</name>
</gene>
<reference evidence="6 7" key="1">
    <citation type="journal article" date="2010" name="Genome Biol. Evol.">
        <title>The sequence of a 1.8-mb bacterial linear plasmid reveals a rich evolutionary reservoir of secondary metabolic pathways.</title>
        <authorList>
            <person name="Medema M.H."/>
            <person name="Trefzer A."/>
            <person name="Kovalchuk A."/>
            <person name="van den Berg M."/>
            <person name="Mueller U."/>
            <person name="Heijne W."/>
            <person name="Wu L."/>
            <person name="Alam M.T."/>
            <person name="Ronning C.M."/>
            <person name="Nierman W.C."/>
            <person name="Bovenberg R.A.L."/>
            <person name="Breitling R."/>
            <person name="Takano E."/>
        </authorList>
    </citation>
    <scope>NUCLEOTIDE SEQUENCE [LARGE SCALE GENOMIC DNA]</scope>
    <source>
        <strain evidence="7">ATCC 27064 / DSM 738 / JCM 4710 / NBRC 13307 / NCIMB 12785 / NRRL 3585 / VKM Ac-602</strain>
    </source>
</reference>
<dbReference type="EMBL" id="CM000913">
    <property type="protein sequence ID" value="EFG07993.1"/>
    <property type="molecule type" value="Genomic_DNA"/>
</dbReference>
<dbReference type="InterPro" id="IPR005814">
    <property type="entry name" value="Aminotrans_3"/>
</dbReference>
<dbReference type="InterPro" id="IPR015421">
    <property type="entry name" value="PyrdxlP-dep_Trfase_major"/>
</dbReference>
<dbReference type="eggNOG" id="COG0161">
    <property type="taxonomic scope" value="Bacteria"/>
</dbReference>
<name>E2PWJ4_STRCL</name>
<evidence type="ECO:0000256" key="1">
    <source>
        <dbReference type="ARBA" id="ARBA00008954"/>
    </source>
</evidence>
<proteinExistence type="inferred from homology"/>
<dbReference type="KEGG" id="sclf:BB341_13965"/>
<dbReference type="PANTHER" id="PTHR43094:SF1">
    <property type="entry name" value="AMINOTRANSFERASE CLASS-III"/>
    <property type="match status" value="1"/>
</dbReference>
<evidence type="ECO:0000313" key="7">
    <source>
        <dbReference type="Proteomes" id="UP000002357"/>
    </source>
</evidence>
<evidence type="ECO:0000256" key="2">
    <source>
        <dbReference type="ARBA" id="ARBA00022576"/>
    </source>
</evidence>
<evidence type="ECO:0000256" key="3">
    <source>
        <dbReference type="ARBA" id="ARBA00022679"/>
    </source>
</evidence>
<dbReference type="GO" id="GO:0008483">
    <property type="term" value="F:transaminase activity"/>
    <property type="evidence" value="ECO:0007669"/>
    <property type="project" value="UniProtKB-KW"/>
</dbReference>
<dbReference type="RefSeq" id="WP_003961111.1">
    <property type="nucleotide sequence ID" value="NZ_CM000913.1"/>
</dbReference>
<dbReference type="STRING" id="1901.BB341_13965"/>
<protein>
    <submittedName>
        <fullName evidence="6">Putative pyridoxal phosphate-dependent aminotransferase</fullName>
    </submittedName>
</protein>
<dbReference type="InterPro" id="IPR049704">
    <property type="entry name" value="Aminotrans_3_PPA_site"/>
</dbReference>
<comment type="similarity">
    <text evidence="1 5">Belongs to the class-III pyridoxal-phosphate-dependent aminotransferase family.</text>
</comment>
<sequence length="452" mass="48065">MTTAISALPTVPGSGLEALDRATLIHPTLSGNTAERIVLTSGSGSRVRDTDGREYLDASAVLGVTQVGHGRAELARVAAEQMARLEYFHTWGTISNDRAVELAARLVGLSPEPLTRVYFTSGGAEGNEIALRMARLYHHRRGESARTWILSRRSAYHGVGYGSGGVTGFPAYHQGFGPSLPDVDFLTPPQPYRRELFAGSDVTDFCLAELRETIDRIGPERIAAMIGEPIMGAVGAAAPPADYWPRVAELLHSYGILLISDEVITGYGRTGHWFAADHFGVVPDIMVTAKGITSGYVPHGAVLTTEAVADEVVGDQGFPAGFTYSGHATACAVALANLDIIERENLLDNASTVGAYLGKRLAELSDLPIVGDVRQTGLMLGVELVADRGTREPLPGAAVAEALRERAGILLRANGNALIVNPPLIFTQEDADELVAGLRSVLARTRPDGRVL</sequence>
<dbReference type="OrthoDB" id="9801834at2"/>
<keyword evidence="3 6" id="KW-0808">Transferase</keyword>
<dbReference type="GeneID" id="93730540"/>
<dbReference type="Proteomes" id="UP000002357">
    <property type="component" value="Chromosome"/>
</dbReference>
<dbReference type="InterPro" id="IPR015424">
    <property type="entry name" value="PyrdxlP-dep_Trfase"/>
</dbReference>
<dbReference type="GO" id="GO:0030170">
    <property type="term" value="F:pyridoxal phosphate binding"/>
    <property type="evidence" value="ECO:0007669"/>
    <property type="project" value="InterPro"/>
</dbReference>
<dbReference type="Gene3D" id="3.40.640.10">
    <property type="entry name" value="Type I PLP-dependent aspartate aminotransferase-like (Major domain)"/>
    <property type="match status" value="1"/>
</dbReference>
<dbReference type="Gene3D" id="3.90.1150.10">
    <property type="entry name" value="Aspartate Aminotransferase, domain 1"/>
    <property type="match status" value="1"/>
</dbReference>
<dbReference type="Pfam" id="PF00202">
    <property type="entry name" value="Aminotran_3"/>
    <property type="match status" value="1"/>
</dbReference>
<dbReference type="PIRSF" id="PIRSF000521">
    <property type="entry name" value="Transaminase_4ab_Lys_Orn"/>
    <property type="match status" value="1"/>
</dbReference>
<evidence type="ECO:0000256" key="5">
    <source>
        <dbReference type="RuleBase" id="RU003560"/>
    </source>
</evidence>
<keyword evidence="4 5" id="KW-0663">Pyridoxal phosphate</keyword>
<evidence type="ECO:0000313" key="6">
    <source>
        <dbReference type="EMBL" id="EFG07993.1"/>
    </source>
</evidence>
<dbReference type="AlphaFoldDB" id="E2PWJ4"/>
<evidence type="ECO:0000256" key="4">
    <source>
        <dbReference type="ARBA" id="ARBA00022898"/>
    </source>
</evidence>
<accession>E2PWJ4</accession>
<dbReference type="FunFam" id="3.40.640.10:FF:000014">
    <property type="entry name" value="Adenosylmethionine-8-amino-7-oxononanoate aminotransferase, probable"/>
    <property type="match status" value="1"/>
</dbReference>
<dbReference type="PANTHER" id="PTHR43094">
    <property type="entry name" value="AMINOTRANSFERASE"/>
    <property type="match status" value="1"/>
</dbReference>
<dbReference type="PROSITE" id="PS00600">
    <property type="entry name" value="AA_TRANSFER_CLASS_3"/>
    <property type="match status" value="1"/>
</dbReference>
<dbReference type="CDD" id="cd00610">
    <property type="entry name" value="OAT_like"/>
    <property type="match status" value="1"/>
</dbReference>
<keyword evidence="7" id="KW-1185">Reference proteome</keyword>
<dbReference type="InterPro" id="IPR015422">
    <property type="entry name" value="PyrdxlP-dep_Trfase_small"/>
</dbReference>
<keyword evidence="2 6" id="KW-0032">Aminotransferase</keyword>